<dbReference type="PANTHER" id="PTHR23407:SF1">
    <property type="entry name" value="5-FORMYLTETRAHYDROFOLATE CYCLO-LIGASE"/>
    <property type="match status" value="1"/>
</dbReference>
<dbReference type="PANTHER" id="PTHR23407">
    <property type="entry name" value="ATPASE INHIBITOR/5-FORMYLTETRAHYDROFOLATE CYCLO-LIGASE"/>
    <property type="match status" value="1"/>
</dbReference>
<dbReference type="Proteomes" id="UP000516046">
    <property type="component" value="Chromosome"/>
</dbReference>
<evidence type="ECO:0000256" key="5">
    <source>
        <dbReference type="RuleBase" id="RU361279"/>
    </source>
</evidence>
<evidence type="ECO:0000256" key="3">
    <source>
        <dbReference type="ARBA" id="ARBA00022840"/>
    </source>
</evidence>
<name>A0A7G9WK98_9FIRM</name>
<dbReference type="RefSeq" id="WP_212508179.1">
    <property type="nucleotide sequence ID" value="NZ_CP060696.1"/>
</dbReference>
<feature type="binding site" evidence="4">
    <location>
        <begin position="141"/>
        <end position="149"/>
    </location>
    <ligand>
        <name>ATP</name>
        <dbReference type="ChEBI" id="CHEBI:30616"/>
    </ligand>
</feature>
<comment type="cofactor">
    <cofactor evidence="5">
        <name>Mg(2+)</name>
        <dbReference type="ChEBI" id="CHEBI:18420"/>
    </cofactor>
</comment>
<reference evidence="6 7" key="1">
    <citation type="submission" date="2020-08" db="EMBL/GenBank/DDBJ databases">
        <authorList>
            <person name="Ren C."/>
            <person name="Gu Y."/>
            <person name="Xu Y."/>
        </authorList>
    </citation>
    <scope>NUCLEOTIDE SEQUENCE [LARGE SCALE GENOMIC DNA]</scope>
    <source>
        <strain evidence="6 7">LBM18003</strain>
    </source>
</reference>
<dbReference type="EMBL" id="CP060696">
    <property type="protein sequence ID" value="QNO19110.1"/>
    <property type="molecule type" value="Genomic_DNA"/>
</dbReference>
<dbReference type="GO" id="GO:0009396">
    <property type="term" value="P:folic acid-containing compound biosynthetic process"/>
    <property type="evidence" value="ECO:0007669"/>
    <property type="project" value="TreeGrafter"/>
</dbReference>
<evidence type="ECO:0000313" key="6">
    <source>
        <dbReference type="EMBL" id="QNO19110.1"/>
    </source>
</evidence>
<dbReference type="Gene3D" id="3.40.50.10420">
    <property type="entry name" value="NagB/RpiA/CoA transferase-like"/>
    <property type="match status" value="1"/>
</dbReference>
<keyword evidence="5" id="KW-0460">Magnesium</keyword>
<dbReference type="EC" id="6.3.3.2" evidence="5"/>
<dbReference type="AlphaFoldDB" id="A0A7G9WK98"/>
<organism evidence="6 7">
    <name type="scientific">Caproicibacterium amylolyticum</name>
    <dbReference type="NCBI Taxonomy" id="2766537"/>
    <lineage>
        <taxon>Bacteria</taxon>
        <taxon>Bacillati</taxon>
        <taxon>Bacillota</taxon>
        <taxon>Clostridia</taxon>
        <taxon>Eubacteriales</taxon>
        <taxon>Oscillospiraceae</taxon>
        <taxon>Caproicibacterium</taxon>
    </lineage>
</organism>
<keyword evidence="5" id="KW-0479">Metal-binding</keyword>
<feature type="binding site" evidence="4">
    <location>
        <position position="62"/>
    </location>
    <ligand>
        <name>substrate</name>
    </ligand>
</feature>
<dbReference type="InterPro" id="IPR037171">
    <property type="entry name" value="NagB/RpiA_transferase-like"/>
</dbReference>
<evidence type="ECO:0000256" key="2">
    <source>
        <dbReference type="ARBA" id="ARBA00022741"/>
    </source>
</evidence>
<comment type="similarity">
    <text evidence="1 5">Belongs to the 5-formyltetrahydrofolate cyclo-ligase family.</text>
</comment>
<dbReference type="GO" id="GO:0005524">
    <property type="term" value="F:ATP binding"/>
    <property type="evidence" value="ECO:0007669"/>
    <property type="project" value="UniProtKB-KW"/>
</dbReference>
<proteinExistence type="inferred from homology"/>
<dbReference type="InterPro" id="IPR024185">
    <property type="entry name" value="FTHF_cligase-like_sf"/>
</dbReference>
<sequence length="207" mass="24005">MYVKKNIREIKQDLRRRYRTYREALEPAQKVEMDAAVRRRLFRLPIYRNNRVIFIYVSKPIEVDTIGIIQHALAHGKRVAVPRCIPGTYQMQFYFIRSLADLEPGMFGVLEPSAEHCQPVADLRHGLCVVPGLSFDAQGYRLGYGKGYYDRFLSSFGGQTAGICYRACVPWNLPHGYYDRPVDILITETYIRKTGSRPASRQEERHD</sequence>
<dbReference type="GO" id="GO:0046872">
    <property type="term" value="F:metal ion binding"/>
    <property type="evidence" value="ECO:0007669"/>
    <property type="project" value="UniProtKB-KW"/>
</dbReference>
<evidence type="ECO:0000256" key="1">
    <source>
        <dbReference type="ARBA" id="ARBA00010638"/>
    </source>
</evidence>
<dbReference type="GO" id="GO:0035999">
    <property type="term" value="P:tetrahydrofolate interconversion"/>
    <property type="evidence" value="ECO:0007669"/>
    <property type="project" value="TreeGrafter"/>
</dbReference>
<feature type="binding site" evidence="4">
    <location>
        <begin position="11"/>
        <end position="15"/>
    </location>
    <ligand>
        <name>ATP</name>
        <dbReference type="ChEBI" id="CHEBI:30616"/>
    </ligand>
</feature>
<feature type="binding site" evidence="4">
    <location>
        <position position="57"/>
    </location>
    <ligand>
        <name>substrate</name>
    </ligand>
</feature>
<dbReference type="InterPro" id="IPR002698">
    <property type="entry name" value="FTHF_cligase"/>
</dbReference>
<dbReference type="PIRSF" id="PIRSF006806">
    <property type="entry name" value="FTHF_cligase"/>
    <property type="match status" value="1"/>
</dbReference>
<comment type="catalytic activity">
    <reaction evidence="5">
        <text>(6S)-5-formyl-5,6,7,8-tetrahydrofolate + ATP = (6R)-5,10-methenyltetrahydrofolate + ADP + phosphate</text>
        <dbReference type="Rhea" id="RHEA:10488"/>
        <dbReference type="ChEBI" id="CHEBI:30616"/>
        <dbReference type="ChEBI" id="CHEBI:43474"/>
        <dbReference type="ChEBI" id="CHEBI:57455"/>
        <dbReference type="ChEBI" id="CHEBI:57457"/>
        <dbReference type="ChEBI" id="CHEBI:456216"/>
        <dbReference type="EC" id="6.3.3.2"/>
    </reaction>
</comment>
<keyword evidence="6" id="KW-0436">Ligase</keyword>
<dbReference type="NCBIfam" id="TIGR02727">
    <property type="entry name" value="MTHFS_bact"/>
    <property type="match status" value="1"/>
</dbReference>
<keyword evidence="7" id="KW-1185">Reference proteome</keyword>
<dbReference type="KEGG" id="caml:H6X83_05740"/>
<dbReference type="GO" id="GO:0030272">
    <property type="term" value="F:5-formyltetrahydrofolate cyclo-ligase activity"/>
    <property type="evidence" value="ECO:0007669"/>
    <property type="project" value="UniProtKB-EC"/>
</dbReference>
<evidence type="ECO:0000256" key="4">
    <source>
        <dbReference type="PIRSR" id="PIRSR006806-1"/>
    </source>
</evidence>
<gene>
    <name evidence="6" type="ORF">H6X83_05740</name>
</gene>
<protein>
    <recommendedName>
        <fullName evidence="5">5-formyltetrahydrofolate cyclo-ligase</fullName>
        <ecNumber evidence="5">6.3.3.2</ecNumber>
    </recommendedName>
</protein>
<keyword evidence="2 4" id="KW-0547">Nucleotide-binding</keyword>
<dbReference type="Pfam" id="PF01812">
    <property type="entry name" value="5-FTHF_cyc-lig"/>
    <property type="match status" value="1"/>
</dbReference>
<evidence type="ECO:0000313" key="7">
    <source>
        <dbReference type="Proteomes" id="UP000516046"/>
    </source>
</evidence>
<accession>A0A7G9WK98</accession>
<dbReference type="SUPFAM" id="SSF100950">
    <property type="entry name" value="NagB/RpiA/CoA transferase-like"/>
    <property type="match status" value="1"/>
</dbReference>
<keyword evidence="3 4" id="KW-0067">ATP-binding</keyword>